<dbReference type="EMBL" id="MT631262">
    <property type="protein sequence ID" value="QNO47428.1"/>
    <property type="molecule type" value="Genomic_DNA"/>
</dbReference>
<dbReference type="AlphaFoldDB" id="A0A7G9YHE4"/>
<reference evidence="1" key="1">
    <citation type="submission" date="2020-06" db="EMBL/GenBank/DDBJ databases">
        <title>Unique genomic features of the anaerobic methanotrophic archaea.</title>
        <authorList>
            <person name="Chadwick G.L."/>
            <person name="Skennerton C.T."/>
            <person name="Laso-Perez R."/>
            <person name="Leu A.O."/>
            <person name="Speth D.R."/>
            <person name="Yu H."/>
            <person name="Morgan-Lang C."/>
            <person name="Hatzenpichler R."/>
            <person name="Goudeau D."/>
            <person name="Malmstrom R."/>
            <person name="Brazelton W.J."/>
            <person name="Woyke T."/>
            <person name="Hallam S.J."/>
            <person name="Tyson G.W."/>
            <person name="Wegener G."/>
            <person name="Boetius A."/>
            <person name="Orphan V."/>
        </authorList>
    </citation>
    <scope>NUCLEOTIDE SEQUENCE</scope>
</reference>
<gene>
    <name evidence="1" type="ORF">MPGFIOMI_00026</name>
</gene>
<protein>
    <submittedName>
        <fullName evidence="1">Uncharacterized protein</fullName>
    </submittedName>
</protein>
<evidence type="ECO:0000313" key="1">
    <source>
        <dbReference type="EMBL" id="QNO47428.1"/>
    </source>
</evidence>
<name>A0A7G9YHE4_9EURY</name>
<sequence length="148" mass="16329">MTEKGLRHTAFVVSLIMLLAVSMHGCLDVGDVFKTKKAVQVSATIDEVPLEDGTIPQIRTINASTREISLLKYPKDVPTNLPGMYVHVIYTNHRIDYWSSVPYTGPGDYEITVGLRTMPPEGSDVRVIVTVNNEDGDRIAVNETSIVI</sequence>
<proteinExistence type="predicted"/>
<accession>A0A7G9YHE4</accession>
<organism evidence="1">
    <name type="scientific">Candidatus Methanogaster sp. ANME-2c ERB4</name>
    <dbReference type="NCBI Taxonomy" id="2759911"/>
    <lineage>
        <taxon>Archaea</taxon>
        <taxon>Methanobacteriati</taxon>
        <taxon>Methanobacteriota</taxon>
        <taxon>Stenosarchaea group</taxon>
        <taxon>Methanomicrobia</taxon>
        <taxon>Methanosarcinales</taxon>
        <taxon>ANME-2 cluster</taxon>
        <taxon>Candidatus Methanogasteraceae</taxon>
        <taxon>Candidatus Methanogaster</taxon>
    </lineage>
</organism>